<sequence length="276" mass="30941">MKKWLICSFVLVFLVSFTACSPSAEHETIKIGIAESDEAIWNYIANKAEEAGLDIQLFPFSDYAESDIALANKEIDANAFQTISYFQSFTQKYKRKLAPLGTTYITPMGIYSKRYDRIQDIPRGAVVSVPDKAIDFGRALTVLQEAGLLTLKNGFNGTGSVDMIKDNPRHLKLKAVPQQDAVSGADVFVMKPSEAKKAGLNPKKHTIKSGGQMCKEEVNLIVVRAEDQDREALRTILELYYADDTAAFIEKEYRGDIVPAFLPMKRLSDWKNEFEH</sequence>
<organism evidence="8 9">
    <name type="scientific">Bacillus cabrialesii subsp. tritici</name>
    <dbReference type="NCBI Taxonomy" id="2944916"/>
    <lineage>
        <taxon>Bacteria</taxon>
        <taxon>Bacillati</taxon>
        <taxon>Bacillota</taxon>
        <taxon>Bacilli</taxon>
        <taxon>Bacillales</taxon>
        <taxon>Bacillaceae</taxon>
        <taxon>Bacillus</taxon>
        <taxon>Bacillus cabrialesii</taxon>
    </lineage>
</organism>
<keyword evidence="9" id="KW-1185">Reference proteome</keyword>
<gene>
    <name evidence="8" type="ORF">KHP33_005145</name>
</gene>
<evidence type="ECO:0000256" key="4">
    <source>
        <dbReference type="ARBA" id="ARBA00023136"/>
    </source>
</evidence>
<dbReference type="SUPFAM" id="SSF53850">
    <property type="entry name" value="Periplasmic binding protein-like II"/>
    <property type="match status" value="1"/>
</dbReference>
<dbReference type="PANTHER" id="PTHR30429:SF3">
    <property type="entry name" value="LIPOPROTEIN"/>
    <property type="match status" value="1"/>
</dbReference>
<feature type="chain" id="PRO_5046863886" evidence="7">
    <location>
        <begin position="25"/>
        <end position="276"/>
    </location>
</feature>
<name>A0ABT9DHR5_9BACI</name>
<proteinExistence type="inferred from homology"/>
<evidence type="ECO:0000256" key="6">
    <source>
        <dbReference type="ARBA" id="ARBA00023288"/>
    </source>
</evidence>
<dbReference type="EMBL" id="JAHBMK020000001">
    <property type="protein sequence ID" value="MDO8224239.1"/>
    <property type="molecule type" value="Genomic_DNA"/>
</dbReference>
<dbReference type="InterPro" id="IPR004872">
    <property type="entry name" value="Lipoprotein_NlpA"/>
</dbReference>
<evidence type="ECO:0000313" key="8">
    <source>
        <dbReference type="EMBL" id="MDO8224239.1"/>
    </source>
</evidence>
<comment type="similarity">
    <text evidence="2">Belongs to the NlpA lipoprotein family.</text>
</comment>
<dbReference type="Gene3D" id="3.40.190.10">
    <property type="entry name" value="Periplasmic binding protein-like II"/>
    <property type="match status" value="2"/>
</dbReference>
<keyword evidence="6" id="KW-0449">Lipoprotein</keyword>
<dbReference type="Proteomes" id="UP001177121">
    <property type="component" value="Unassembled WGS sequence"/>
</dbReference>
<evidence type="ECO:0000256" key="7">
    <source>
        <dbReference type="SAM" id="SignalP"/>
    </source>
</evidence>
<feature type="signal peptide" evidence="7">
    <location>
        <begin position="1"/>
        <end position="24"/>
    </location>
</feature>
<keyword evidence="5" id="KW-0564">Palmitate</keyword>
<comment type="subcellular location">
    <subcellularLocation>
        <location evidence="1">Membrane</location>
        <topology evidence="1">Lipid-anchor</topology>
    </subcellularLocation>
</comment>
<dbReference type="Pfam" id="PF03180">
    <property type="entry name" value="Lipoprotein_9"/>
    <property type="match status" value="1"/>
</dbReference>
<dbReference type="PROSITE" id="PS51257">
    <property type="entry name" value="PROKAR_LIPOPROTEIN"/>
    <property type="match status" value="1"/>
</dbReference>
<evidence type="ECO:0000256" key="5">
    <source>
        <dbReference type="ARBA" id="ARBA00023139"/>
    </source>
</evidence>
<accession>A0ABT9DHR5</accession>
<evidence type="ECO:0000256" key="3">
    <source>
        <dbReference type="ARBA" id="ARBA00022729"/>
    </source>
</evidence>
<reference evidence="8" key="1">
    <citation type="submission" date="2023-07" db="EMBL/GenBank/DDBJ databases">
        <title>Biological control against Fusarium languescens, the causal agent of wilt in Jalapeno peppers, by a novel bacterial subspecies: Bacillus cabrialesii subsp. tritici TSO2.</title>
        <authorList>
            <person name="Montoya-Martinez A.C."/>
            <person name="Figueroa-Brambila K.M."/>
            <person name="Escalante-Beltran A."/>
            <person name="Lopez-Montoya N.D."/>
            <person name="Valenzuela-Ruiz V."/>
            <person name="Parra-Cota F.I."/>
            <person name="Estrada Alvarado M.I."/>
            <person name="De Los Santos Villalobos S."/>
        </authorList>
    </citation>
    <scope>NUCLEOTIDE SEQUENCE</scope>
    <source>
        <strain evidence="8">TSO2</strain>
    </source>
</reference>
<comment type="caution">
    <text evidence="8">The sequence shown here is derived from an EMBL/GenBank/DDBJ whole genome shotgun (WGS) entry which is preliminary data.</text>
</comment>
<dbReference type="RefSeq" id="WP_213400623.1">
    <property type="nucleotide sequence ID" value="NZ_JAHBMK020000001.1"/>
</dbReference>
<evidence type="ECO:0000256" key="1">
    <source>
        <dbReference type="ARBA" id="ARBA00004635"/>
    </source>
</evidence>
<evidence type="ECO:0000313" key="9">
    <source>
        <dbReference type="Proteomes" id="UP001177121"/>
    </source>
</evidence>
<protein>
    <submittedName>
        <fullName evidence="8">MetQ/NlpA family ABC transporter substrate-binding protein</fullName>
    </submittedName>
</protein>
<keyword evidence="4" id="KW-0472">Membrane</keyword>
<keyword evidence="3 7" id="KW-0732">Signal</keyword>
<evidence type="ECO:0000256" key="2">
    <source>
        <dbReference type="ARBA" id="ARBA00008973"/>
    </source>
</evidence>
<dbReference type="PANTHER" id="PTHR30429">
    <property type="entry name" value="D-METHIONINE-BINDING LIPOPROTEIN METQ"/>
    <property type="match status" value="1"/>
</dbReference>